<dbReference type="GO" id="GO:0006508">
    <property type="term" value="P:proteolysis"/>
    <property type="evidence" value="ECO:0007669"/>
    <property type="project" value="UniProtKB-KW"/>
</dbReference>
<dbReference type="RefSeq" id="WP_021170273.1">
    <property type="nucleotide sequence ID" value="NZ_CTRP01000014.1"/>
</dbReference>
<keyword evidence="2" id="KW-1185">Reference proteome</keyword>
<dbReference type="InterPro" id="IPR001539">
    <property type="entry name" value="Peptidase_U32"/>
</dbReference>
<evidence type="ECO:0000313" key="2">
    <source>
        <dbReference type="Proteomes" id="UP000049855"/>
    </source>
</evidence>
<accession>A0A0U1L3N1</accession>
<dbReference type="EC" id="3.4.-.-" evidence="1"/>
<organism evidence="1 2">
    <name type="scientific">Sporomusa ovata</name>
    <dbReference type="NCBI Taxonomy" id="2378"/>
    <lineage>
        <taxon>Bacteria</taxon>
        <taxon>Bacillati</taxon>
        <taxon>Bacillota</taxon>
        <taxon>Negativicutes</taxon>
        <taxon>Selenomonadales</taxon>
        <taxon>Sporomusaceae</taxon>
        <taxon>Sporomusa</taxon>
    </lineage>
</organism>
<dbReference type="InterPro" id="IPR051454">
    <property type="entry name" value="RNA/ubiquinone_mod_enzymes"/>
</dbReference>
<keyword evidence="1" id="KW-0378">Hydrolase</keyword>
<dbReference type="PANTHER" id="PTHR30217:SF10">
    <property type="entry name" value="23S RRNA 5-HYDROXYCYTIDINE C2501 SYNTHASE"/>
    <property type="match status" value="1"/>
</dbReference>
<dbReference type="GO" id="GO:0008233">
    <property type="term" value="F:peptidase activity"/>
    <property type="evidence" value="ECO:0007669"/>
    <property type="project" value="UniProtKB-KW"/>
</dbReference>
<evidence type="ECO:0000313" key="1">
    <source>
        <dbReference type="EMBL" id="CQR74270.1"/>
    </source>
</evidence>
<keyword evidence="1" id="KW-0645">Protease</keyword>
<name>A0A0U1L3N1_9FIRM</name>
<dbReference type="PANTHER" id="PTHR30217">
    <property type="entry name" value="PEPTIDASE U32 FAMILY"/>
    <property type="match status" value="1"/>
</dbReference>
<proteinExistence type="predicted"/>
<dbReference type="Proteomes" id="UP000049855">
    <property type="component" value="Unassembled WGS sequence"/>
</dbReference>
<dbReference type="AlphaFoldDB" id="A0A0U1L3N1"/>
<gene>
    <name evidence="1" type="ORF">SpAn4DRAFT_0732</name>
</gene>
<protein>
    <submittedName>
        <fullName evidence="1">Protease</fullName>
        <ecNumber evidence="1">3.4.-.-</ecNumber>
    </submittedName>
</protein>
<sequence>MLLTPQSVELLAPVGTWDVLEAAIGAGADAVYLGGKRFNMRLHRTDTNFDDEKLARAVKYAHAHNVRLYVTVNNLISEQELPGVREYLKLLNQIQPDSLIVQDLATLQLARDMNITVPLHASVMMNTHNEHSIKALMDYGVTRIVANRELTLTQLSLLKQRTGIELEYFVHGDMCVAHSGQCYHSGIVFGQSSNRGRCLKPCRWPYQLVDTTTGQTVAANDHGPYKLAMKDMCLYLALPQLIQSGVCSFKIEGRMRTADFVSRIVKVYRRAIDRYIADPAGYTFDMSDWQELSEYRTRDFSTCFALGNPGASSIGYTGEREPRFFSQAVKEASVAAAASLPPVTVTRTKSPAPASRPRPQLAVRVACLNSLASALQNGATMVYVGGEAFKPNKPWTLTDLAAAVGEANNYQAKVIITTPRITMEREIGEAEQFFNSLEAIKPHGVMVSNSGMLRLAQQTLNLPIQTDFSFNLFNHLTAAWLKTNGASKATISPEATYEQIAGLVKNSPLPLEMIVHGAIEAMVLDHCVPSAALEGTATYPCYHLCSEKHYSLLDSAGERHDIAIDQYCRNHILFAKDLCLLPHLPALMNAGINHYRIEGQHYTPELIGLITTLYRTELDKLAAGDNYTFDKTCMNKLTDASPRSLGIGAFRYRISR</sequence>
<reference evidence="2" key="1">
    <citation type="submission" date="2015-03" db="EMBL/GenBank/DDBJ databases">
        <authorList>
            <person name="Nijsse Bart"/>
        </authorList>
    </citation>
    <scope>NUCLEOTIDE SEQUENCE [LARGE SCALE GENOMIC DNA]</scope>
</reference>
<dbReference type="Pfam" id="PF01136">
    <property type="entry name" value="Peptidase_U32"/>
    <property type="match status" value="2"/>
</dbReference>
<dbReference type="EMBL" id="CTRP01000014">
    <property type="protein sequence ID" value="CQR74270.1"/>
    <property type="molecule type" value="Genomic_DNA"/>
</dbReference>